<accession>A0AC58TN69</accession>
<keyword evidence="1" id="KW-1185">Reference proteome</keyword>
<protein>
    <submittedName>
        <fullName evidence="2">Serine/threonine-protein phosphatase 7 long form homolog</fullName>
    </submittedName>
</protein>
<organism evidence="1 2">
    <name type="scientific">Nicotiana tabacum</name>
    <name type="common">Common tobacco</name>
    <dbReference type="NCBI Taxonomy" id="4097"/>
    <lineage>
        <taxon>Eukaryota</taxon>
        <taxon>Viridiplantae</taxon>
        <taxon>Streptophyta</taxon>
        <taxon>Embryophyta</taxon>
        <taxon>Tracheophyta</taxon>
        <taxon>Spermatophyta</taxon>
        <taxon>Magnoliopsida</taxon>
        <taxon>eudicotyledons</taxon>
        <taxon>Gunneridae</taxon>
        <taxon>Pentapetalae</taxon>
        <taxon>asterids</taxon>
        <taxon>lamiids</taxon>
        <taxon>Solanales</taxon>
        <taxon>Solanaceae</taxon>
        <taxon>Nicotianoideae</taxon>
        <taxon>Nicotianeae</taxon>
        <taxon>Nicotiana</taxon>
    </lineage>
</organism>
<proteinExistence type="predicted"/>
<gene>
    <name evidence="2" type="primary">LOC142175555</name>
</gene>
<dbReference type="Proteomes" id="UP000790787">
    <property type="component" value="Chromosome 3"/>
</dbReference>
<dbReference type="RefSeq" id="XP_075098661.1">
    <property type="nucleotide sequence ID" value="XM_075242560.1"/>
</dbReference>
<name>A0AC58TN69_TOBAC</name>
<evidence type="ECO:0000313" key="2">
    <source>
        <dbReference type="RefSeq" id="XP_075098661.1"/>
    </source>
</evidence>
<sequence>MDVPPLHPGPFSDELLVLQADHRSAYVWEGELLNQTLRARRVDDLCDFMRGRDFHPRVVQRLRDTSFYRIFQIGQLQLDWSLITALIERWRPDTHTFHLSIGEATITL</sequence>
<evidence type="ECO:0000313" key="1">
    <source>
        <dbReference type="Proteomes" id="UP000790787"/>
    </source>
</evidence>
<reference evidence="2" key="2">
    <citation type="submission" date="2025-08" db="UniProtKB">
        <authorList>
            <consortium name="RefSeq"/>
        </authorList>
    </citation>
    <scope>IDENTIFICATION</scope>
    <source>
        <tissue evidence="2">Leaf</tissue>
    </source>
</reference>
<reference evidence="1" key="1">
    <citation type="journal article" date="2014" name="Nat. Commun.">
        <title>The tobacco genome sequence and its comparison with those of tomato and potato.</title>
        <authorList>
            <person name="Sierro N."/>
            <person name="Battey J.N."/>
            <person name="Ouadi S."/>
            <person name="Bakaher N."/>
            <person name="Bovet L."/>
            <person name="Willig A."/>
            <person name="Goepfert S."/>
            <person name="Peitsch M.C."/>
            <person name="Ivanov N.V."/>
        </authorList>
    </citation>
    <scope>NUCLEOTIDE SEQUENCE [LARGE SCALE GENOMIC DNA]</scope>
</reference>